<evidence type="ECO:0000256" key="9">
    <source>
        <dbReference type="ARBA" id="ARBA00023160"/>
    </source>
</evidence>
<feature type="transmembrane region" description="Helical" evidence="10">
    <location>
        <begin position="286"/>
        <end position="307"/>
    </location>
</feature>
<dbReference type="EC" id="2.3.1.-" evidence="10"/>
<evidence type="ECO:0000256" key="1">
    <source>
        <dbReference type="ARBA" id="ARBA00004141"/>
    </source>
</evidence>
<keyword evidence="5 10" id="KW-0276">Fatty acid metabolism</keyword>
<evidence type="ECO:0000256" key="3">
    <source>
        <dbReference type="ARBA" id="ARBA00022679"/>
    </source>
</evidence>
<evidence type="ECO:0000256" key="10">
    <source>
        <dbReference type="RuleBase" id="RU361115"/>
    </source>
</evidence>
<dbReference type="GO" id="GO:0009922">
    <property type="term" value="F:fatty acid elongase activity"/>
    <property type="evidence" value="ECO:0007669"/>
    <property type="project" value="InterPro"/>
</dbReference>
<evidence type="ECO:0000313" key="13">
    <source>
        <dbReference type="EMBL" id="WPH03375.1"/>
    </source>
</evidence>
<evidence type="ECO:0000256" key="7">
    <source>
        <dbReference type="ARBA" id="ARBA00023098"/>
    </source>
</evidence>
<feature type="transmembrane region" description="Helical" evidence="10">
    <location>
        <begin position="53"/>
        <end position="73"/>
    </location>
</feature>
<dbReference type="GO" id="GO:0034626">
    <property type="term" value="P:fatty acid elongation, polyunsaturated fatty acid"/>
    <property type="evidence" value="ECO:0007669"/>
    <property type="project" value="TreeGrafter"/>
</dbReference>
<comment type="catalytic activity">
    <reaction evidence="10">
        <text>an acyl-CoA + malonyl-CoA + H(+) = a 3-oxoacyl-CoA + CO2 + CoA</text>
        <dbReference type="Rhea" id="RHEA:50252"/>
        <dbReference type="ChEBI" id="CHEBI:15378"/>
        <dbReference type="ChEBI" id="CHEBI:16526"/>
        <dbReference type="ChEBI" id="CHEBI:57287"/>
        <dbReference type="ChEBI" id="CHEBI:57384"/>
        <dbReference type="ChEBI" id="CHEBI:58342"/>
        <dbReference type="ChEBI" id="CHEBI:90726"/>
    </reaction>
    <physiologicalReaction direction="left-to-right" evidence="10">
        <dbReference type="Rhea" id="RHEA:50253"/>
    </physiologicalReaction>
</comment>
<dbReference type="GO" id="GO:0030148">
    <property type="term" value="P:sphingolipid biosynthetic process"/>
    <property type="evidence" value="ECO:0007669"/>
    <property type="project" value="TreeGrafter"/>
</dbReference>
<feature type="compositionally biased region" description="Acidic residues" evidence="12">
    <location>
        <begin position="627"/>
        <end position="639"/>
    </location>
</feature>
<feature type="compositionally biased region" description="Basic and acidic residues" evidence="12">
    <location>
        <begin position="547"/>
        <end position="557"/>
    </location>
</feature>
<feature type="transmembrane region" description="Helical" evidence="10">
    <location>
        <begin position="424"/>
        <end position="445"/>
    </location>
</feature>
<reference evidence="13 14" key="1">
    <citation type="submission" date="2023-11" db="EMBL/GenBank/DDBJ databases">
        <title>An acidophilic fungus is an integral part of prey digestion in a carnivorous sundew plant.</title>
        <authorList>
            <person name="Tsai I.J."/>
        </authorList>
    </citation>
    <scope>NUCLEOTIDE SEQUENCE [LARGE SCALE GENOMIC DNA]</scope>
    <source>
        <strain evidence="13">169a</strain>
    </source>
</reference>
<gene>
    <name evidence="13" type="ORF">R9X50_00625400</name>
</gene>
<comment type="subcellular location">
    <subcellularLocation>
        <location evidence="1">Membrane</location>
        <topology evidence="1">Multi-pass membrane protein</topology>
    </subcellularLocation>
</comment>
<proteinExistence type="inferred from homology"/>
<feature type="coiled-coil region" evidence="11">
    <location>
        <begin position="454"/>
        <end position="481"/>
    </location>
</feature>
<dbReference type="AlphaFoldDB" id="A0AAQ3RC24"/>
<keyword evidence="3 10" id="KW-0808">Transferase</keyword>
<keyword evidence="2 10" id="KW-0444">Lipid biosynthesis</keyword>
<keyword evidence="6 10" id="KW-1133">Transmembrane helix</keyword>
<dbReference type="PANTHER" id="PTHR11157">
    <property type="entry name" value="FATTY ACID ACYL TRANSFERASE-RELATED"/>
    <property type="match status" value="1"/>
</dbReference>
<dbReference type="PANTHER" id="PTHR11157:SF169">
    <property type="entry name" value="ELONGATION OF FATTY ACIDS PROTEIN"/>
    <property type="match status" value="1"/>
</dbReference>
<keyword evidence="8 10" id="KW-0472">Membrane</keyword>
<keyword evidence="11" id="KW-0175">Coiled coil</keyword>
<feature type="compositionally biased region" description="Basic and acidic residues" evidence="12">
    <location>
        <begin position="520"/>
        <end position="539"/>
    </location>
</feature>
<organism evidence="13 14">
    <name type="scientific">Acrodontium crateriforme</name>
    <dbReference type="NCBI Taxonomy" id="150365"/>
    <lineage>
        <taxon>Eukaryota</taxon>
        <taxon>Fungi</taxon>
        <taxon>Dikarya</taxon>
        <taxon>Ascomycota</taxon>
        <taxon>Pezizomycotina</taxon>
        <taxon>Dothideomycetes</taxon>
        <taxon>Dothideomycetidae</taxon>
        <taxon>Mycosphaerellales</taxon>
        <taxon>Teratosphaeriaceae</taxon>
        <taxon>Acrodontium</taxon>
    </lineage>
</organism>
<name>A0AAQ3RC24_9PEZI</name>
<dbReference type="Pfam" id="PF01151">
    <property type="entry name" value="ELO"/>
    <property type="match status" value="1"/>
</dbReference>
<evidence type="ECO:0000313" key="14">
    <source>
        <dbReference type="Proteomes" id="UP001303373"/>
    </source>
</evidence>
<feature type="compositionally biased region" description="Polar residues" evidence="12">
    <location>
        <begin position="585"/>
        <end position="595"/>
    </location>
</feature>
<feature type="region of interest" description="Disordered" evidence="12">
    <location>
        <begin position="515"/>
        <end position="752"/>
    </location>
</feature>
<sequence length="752" mass="83139">MSGPQVYFTWPMGDTLPRLPNSLPRSIPPPERERSFRSPFGIDKELYNFALHWQIPFGFAFAYVFIALTLNGYNRSRWQTNPKTGKKDVPKPWWIARQRPFQWVVVIHNVLLALYSLATFLAMFRAINHTWPGIDNEHGVAGIVDSLCKVHGPRGMGDAATYNTTINIWEVKNTLIHLGTNGMPDSSDYGRLWNEGLAFWGWIFYMSKFYEVIDTLIILAKGKRSPTLQTYHHAGAMLCMWAGIRYMSPPIWMFVFINSGIHAMMYTYYTLSALNIRVPKSIKRTLTTLQITQFLFGATYAAAHLFVQYDIPVTTSYQLASGIQAAASSVSSAAVSATSAVSSFVESPTTTASLGAIIKKLLLRAAGEEGVAERIHNDRGEMITPNLQENIDKFVEQTKQQIFETKWRTDWTRVNCIDTSGEAFAIYLNLFYLTPLTYLFARFFVKAYLSRGKKATVSQEIKATRDDAKKAERQTEAAFEKSGKKIESHLNKEEVMKDLQRIQDGTYQVAQRGKAAAGKAADRVSETLQKGKDVSDKAGDQVVDAVQKGKDVAEKAGDQVADAAQKGKEAAEEISQESPSKSSSQNGVQSTPSTPSKKKKNKKNKSKDKAAQDQGIADSQDVRPGGEDDEKEDDEDDAGETSKQEVSSKEEENAKVHDQSKKGQDAAIAATQDIRPGKTQEETATSGDKKNDDSNDKADSDAMGQSGSLIDLAASVAEKEQDERDHAGKSGEEEDPAEGAEQDGAQWKPPGA</sequence>
<evidence type="ECO:0000256" key="11">
    <source>
        <dbReference type="SAM" id="Coils"/>
    </source>
</evidence>
<feature type="transmembrane region" description="Helical" evidence="10">
    <location>
        <begin position="101"/>
        <end position="124"/>
    </location>
</feature>
<dbReference type="GO" id="GO:0019367">
    <property type="term" value="P:fatty acid elongation, saturated fatty acid"/>
    <property type="evidence" value="ECO:0007669"/>
    <property type="project" value="TreeGrafter"/>
</dbReference>
<keyword evidence="14" id="KW-1185">Reference proteome</keyword>
<keyword evidence="9 10" id="KW-0275">Fatty acid biosynthesis</keyword>
<protein>
    <recommendedName>
        <fullName evidence="10">Elongation of fatty acids protein</fullName>
        <ecNumber evidence="10">2.3.1.-</ecNumber>
    </recommendedName>
</protein>
<dbReference type="GO" id="GO:0034625">
    <property type="term" value="P:fatty acid elongation, monounsaturated fatty acid"/>
    <property type="evidence" value="ECO:0007669"/>
    <property type="project" value="TreeGrafter"/>
</dbReference>
<feature type="compositionally biased region" description="Basic and acidic residues" evidence="12">
    <location>
        <begin position="675"/>
        <end position="700"/>
    </location>
</feature>
<feature type="compositionally biased region" description="Basic and acidic residues" evidence="12">
    <location>
        <begin position="640"/>
        <end position="664"/>
    </location>
</feature>
<feature type="transmembrane region" description="Helical" evidence="10">
    <location>
        <begin position="254"/>
        <end position="274"/>
    </location>
</feature>
<dbReference type="GO" id="GO:0005789">
    <property type="term" value="C:endoplasmic reticulum membrane"/>
    <property type="evidence" value="ECO:0007669"/>
    <property type="project" value="TreeGrafter"/>
</dbReference>
<evidence type="ECO:0000256" key="12">
    <source>
        <dbReference type="SAM" id="MobiDB-lite"/>
    </source>
</evidence>
<evidence type="ECO:0000256" key="6">
    <source>
        <dbReference type="ARBA" id="ARBA00022989"/>
    </source>
</evidence>
<feature type="compositionally biased region" description="Basic residues" evidence="12">
    <location>
        <begin position="596"/>
        <end position="606"/>
    </location>
</feature>
<evidence type="ECO:0000256" key="5">
    <source>
        <dbReference type="ARBA" id="ARBA00022832"/>
    </source>
</evidence>
<keyword evidence="7 10" id="KW-0443">Lipid metabolism</keyword>
<evidence type="ECO:0000256" key="8">
    <source>
        <dbReference type="ARBA" id="ARBA00023136"/>
    </source>
</evidence>
<dbReference type="Proteomes" id="UP001303373">
    <property type="component" value="Chromosome 10"/>
</dbReference>
<feature type="transmembrane region" description="Helical" evidence="10">
    <location>
        <begin position="197"/>
        <end position="219"/>
    </location>
</feature>
<feature type="compositionally biased region" description="Acidic residues" evidence="12">
    <location>
        <begin position="732"/>
        <end position="741"/>
    </location>
</feature>
<dbReference type="GO" id="GO:0042761">
    <property type="term" value="P:very long-chain fatty acid biosynthetic process"/>
    <property type="evidence" value="ECO:0007669"/>
    <property type="project" value="TreeGrafter"/>
</dbReference>
<keyword evidence="4 10" id="KW-0812">Transmembrane</keyword>
<feature type="compositionally biased region" description="Basic and acidic residues" evidence="12">
    <location>
        <begin position="717"/>
        <end position="731"/>
    </location>
</feature>
<dbReference type="EMBL" id="CP138589">
    <property type="protein sequence ID" value="WPH03375.1"/>
    <property type="molecule type" value="Genomic_DNA"/>
</dbReference>
<evidence type="ECO:0000256" key="2">
    <source>
        <dbReference type="ARBA" id="ARBA00022516"/>
    </source>
</evidence>
<accession>A0AAQ3RC24</accession>
<evidence type="ECO:0000256" key="4">
    <source>
        <dbReference type="ARBA" id="ARBA00022692"/>
    </source>
</evidence>
<comment type="similarity">
    <text evidence="10">Belongs to the ELO family.</text>
</comment>
<dbReference type="InterPro" id="IPR002076">
    <property type="entry name" value="ELO_fam"/>
</dbReference>